<evidence type="ECO:0000313" key="2">
    <source>
        <dbReference type="EMBL" id="KZT35335.1"/>
    </source>
</evidence>
<reference evidence="2 3" key="1">
    <citation type="journal article" date="2016" name="Mol. Biol. Evol.">
        <title>Comparative Genomics of Early-Diverging Mushroom-Forming Fungi Provides Insights into the Origins of Lignocellulose Decay Capabilities.</title>
        <authorList>
            <person name="Nagy L.G."/>
            <person name="Riley R."/>
            <person name="Tritt A."/>
            <person name="Adam C."/>
            <person name="Daum C."/>
            <person name="Floudas D."/>
            <person name="Sun H."/>
            <person name="Yadav J.S."/>
            <person name="Pangilinan J."/>
            <person name="Larsson K.H."/>
            <person name="Matsuura K."/>
            <person name="Barry K."/>
            <person name="Labutti K."/>
            <person name="Kuo R."/>
            <person name="Ohm R.A."/>
            <person name="Bhattacharya S.S."/>
            <person name="Shirouzu T."/>
            <person name="Yoshinaga Y."/>
            <person name="Martin F.M."/>
            <person name="Grigoriev I.V."/>
            <person name="Hibbett D.S."/>
        </authorList>
    </citation>
    <scope>NUCLEOTIDE SEQUENCE [LARGE SCALE GENOMIC DNA]</scope>
    <source>
        <strain evidence="2 3">HHB10207 ss-3</strain>
    </source>
</reference>
<evidence type="ECO:0000313" key="3">
    <source>
        <dbReference type="Proteomes" id="UP000076798"/>
    </source>
</evidence>
<sequence>MSPLLVLGPSMTSSFTASTGTLVNASSMLQNRRSSPSNRSRPCNVSNVPSTSLPNDNRLRRDPPDPFSPATLSLRKPHHSTSPL</sequence>
<feature type="region of interest" description="Disordered" evidence="1">
    <location>
        <begin position="26"/>
        <end position="84"/>
    </location>
</feature>
<protein>
    <submittedName>
        <fullName evidence="2">Uncharacterized protein</fullName>
    </submittedName>
</protein>
<feature type="compositionally biased region" description="Basic residues" evidence="1">
    <location>
        <begin position="75"/>
        <end position="84"/>
    </location>
</feature>
<dbReference type="AlphaFoldDB" id="A0A166AHR9"/>
<gene>
    <name evidence="2" type="ORF">SISSUDRAFT_1051563</name>
</gene>
<accession>A0A166AHR9</accession>
<dbReference type="Proteomes" id="UP000076798">
    <property type="component" value="Unassembled WGS sequence"/>
</dbReference>
<name>A0A166AHR9_9AGAM</name>
<feature type="compositionally biased region" description="Low complexity" evidence="1">
    <location>
        <begin position="31"/>
        <end position="48"/>
    </location>
</feature>
<keyword evidence="3" id="KW-1185">Reference proteome</keyword>
<evidence type="ECO:0000256" key="1">
    <source>
        <dbReference type="SAM" id="MobiDB-lite"/>
    </source>
</evidence>
<dbReference type="EMBL" id="KV428143">
    <property type="protein sequence ID" value="KZT35335.1"/>
    <property type="molecule type" value="Genomic_DNA"/>
</dbReference>
<proteinExistence type="predicted"/>
<organism evidence="2 3">
    <name type="scientific">Sistotremastrum suecicum HHB10207 ss-3</name>
    <dbReference type="NCBI Taxonomy" id="1314776"/>
    <lineage>
        <taxon>Eukaryota</taxon>
        <taxon>Fungi</taxon>
        <taxon>Dikarya</taxon>
        <taxon>Basidiomycota</taxon>
        <taxon>Agaricomycotina</taxon>
        <taxon>Agaricomycetes</taxon>
        <taxon>Sistotremastrales</taxon>
        <taxon>Sistotremastraceae</taxon>
        <taxon>Sistotremastrum</taxon>
    </lineage>
</organism>